<proteinExistence type="predicted"/>
<evidence type="ECO:0000313" key="2">
    <source>
        <dbReference type="Proteomes" id="UP000234681"/>
    </source>
</evidence>
<evidence type="ECO:0000313" key="1">
    <source>
        <dbReference type="EMBL" id="EDM02662.1"/>
    </source>
</evidence>
<dbReference type="Proteomes" id="UP000234681">
    <property type="component" value="Chromosome 6"/>
</dbReference>
<organism evidence="1 2">
    <name type="scientific">Rattus norvegicus</name>
    <name type="common">Rat</name>
    <dbReference type="NCBI Taxonomy" id="10116"/>
    <lineage>
        <taxon>Eukaryota</taxon>
        <taxon>Metazoa</taxon>
        <taxon>Chordata</taxon>
        <taxon>Craniata</taxon>
        <taxon>Vertebrata</taxon>
        <taxon>Euteleostomi</taxon>
        <taxon>Mammalia</taxon>
        <taxon>Eutheria</taxon>
        <taxon>Euarchontoglires</taxon>
        <taxon>Glires</taxon>
        <taxon>Rodentia</taxon>
        <taxon>Myomorpha</taxon>
        <taxon>Muroidea</taxon>
        <taxon>Muridae</taxon>
        <taxon>Murinae</taxon>
        <taxon>Rattus</taxon>
    </lineage>
</organism>
<gene>
    <name evidence="1" type="ORF">rCG_62260</name>
</gene>
<reference evidence="2" key="1">
    <citation type="submission" date="2005-09" db="EMBL/GenBank/DDBJ databases">
        <authorList>
            <person name="Mural R.J."/>
            <person name="Li P.W."/>
            <person name="Adams M.D."/>
            <person name="Amanatides P.G."/>
            <person name="Baden-Tillson H."/>
            <person name="Barnstead M."/>
            <person name="Chin S.H."/>
            <person name="Dew I."/>
            <person name="Evans C.A."/>
            <person name="Ferriera S."/>
            <person name="Flanigan M."/>
            <person name="Fosler C."/>
            <person name="Glodek A."/>
            <person name="Gu Z."/>
            <person name="Holt R.A."/>
            <person name="Jennings D."/>
            <person name="Kraft C.L."/>
            <person name="Lu F."/>
            <person name="Nguyen T."/>
            <person name="Nusskern D.R."/>
            <person name="Pfannkoch C.M."/>
            <person name="Sitter C."/>
            <person name="Sutton G.G."/>
            <person name="Venter J.C."/>
            <person name="Wang Z."/>
            <person name="Woodage T."/>
            <person name="Zheng X.H."/>
            <person name="Zhong F."/>
        </authorList>
    </citation>
    <scope>NUCLEOTIDE SEQUENCE [LARGE SCALE GENOMIC DNA]</scope>
    <source>
        <strain>BN</strain>
        <strain evidence="2">Sprague-Dawley</strain>
    </source>
</reference>
<dbReference type="AlphaFoldDB" id="A6H9F7"/>
<accession>A6H9F7</accession>
<dbReference type="EMBL" id="CH473947">
    <property type="protein sequence ID" value="EDM02662.1"/>
    <property type="molecule type" value="Genomic_DNA"/>
</dbReference>
<sequence>MNAESGHLTINKPADILVTYGPLGILVSVC</sequence>
<name>A6H9F7_RAT</name>
<protein>
    <submittedName>
        <fullName evidence="1">RCG62260</fullName>
    </submittedName>
</protein>